<dbReference type="Pfam" id="PF03161">
    <property type="entry name" value="LAGLIDADG_2"/>
    <property type="match status" value="1"/>
</dbReference>
<feature type="domain" description="Homing endonuclease LAGLIDADG" evidence="1">
    <location>
        <begin position="32"/>
        <end position="171"/>
    </location>
</feature>
<dbReference type="Proteomes" id="UP000765891">
    <property type="component" value="Unassembled WGS sequence"/>
</dbReference>
<evidence type="ECO:0000313" key="2">
    <source>
        <dbReference type="EMBL" id="GGM58959.1"/>
    </source>
</evidence>
<sequence length="249" mass="28542">MTCPSCGEEFERLGMHWYHGACPYPEIDRRTRETVIGLLMGDASIPTTPHANNILHVPMTNRTFLEWLDDELGVLTTGGVTLKKTATELAANNAASGFSPNAEPENYHDMYTIWTRTHPFFTELRETWYPGGEKRFPDDLELTPTVAKFWYLCDGFLDFGDWGRPRLGIKAANETERAAFLESLFVDAGFSPTFQRYQIRFSCDDTERLVEWLGEAPPGFAYKWGLDSKDEYDRLKRTAYEEHATRTLT</sequence>
<dbReference type="EMBL" id="BMOO01000001">
    <property type="protein sequence ID" value="GGM58959.1"/>
    <property type="molecule type" value="Genomic_DNA"/>
</dbReference>
<reference evidence="2" key="2">
    <citation type="submission" date="2020-09" db="EMBL/GenBank/DDBJ databases">
        <authorList>
            <person name="Sun Q."/>
            <person name="Ohkuma M."/>
        </authorList>
    </citation>
    <scope>NUCLEOTIDE SEQUENCE</scope>
    <source>
        <strain evidence="2">JCM 16108</strain>
    </source>
</reference>
<reference evidence="3" key="3">
    <citation type="submission" date="2021-03" db="EMBL/GenBank/DDBJ databases">
        <title>Genomic Encyclopedia of Type Strains, Phase IV (KMG-IV): sequencing the most valuable type-strain genomes for metagenomic binning, comparative biology and taxonomic classification.</title>
        <authorList>
            <person name="Goeker M."/>
        </authorList>
    </citation>
    <scope>NUCLEOTIDE SEQUENCE</scope>
    <source>
        <strain evidence="3">DSM 22443</strain>
    </source>
</reference>
<dbReference type="Gene3D" id="3.10.28.10">
    <property type="entry name" value="Homing endonucleases"/>
    <property type="match status" value="1"/>
</dbReference>
<dbReference type="RefSeq" id="WP_188869751.1">
    <property type="nucleotide sequence ID" value="NZ_BMOO01000001.1"/>
</dbReference>
<keyword evidence="4" id="KW-1185">Reference proteome</keyword>
<dbReference type="Proteomes" id="UP000614609">
    <property type="component" value="Unassembled WGS sequence"/>
</dbReference>
<dbReference type="GO" id="GO:0004519">
    <property type="term" value="F:endonuclease activity"/>
    <property type="evidence" value="ECO:0007669"/>
    <property type="project" value="InterPro"/>
</dbReference>
<dbReference type="InterPro" id="IPR027434">
    <property type="entry name" value="Homing_endonucl"/>
</dbReference>
<dbReference type="EMBL" id="JAGGKO010000001">
    <property type="protein sequence ID" value="MBP1954302.1"/>
    <property type="molecule type" value="Genomic_DNA"/>
</dbReference>
<comment type="caution">
    <text evidence="2">The sequence shown here is derived from an EMBL/GenBank/DDBJ whole genome shotgun (WGS) entry which is preliminary data.</text>
</comment>
<organism evidence="2 4">
    <name type="scientific">Halarchaeum rubridurum</name>
    <dbReference type="NCBI Taxonomy" id="489911"/>
    <lineage>
        <taxon>Archaea</taxon>
        <taxon>Methanobacteriati</taxon>
        <taxon>Methanobacteriota</taxon>
        <taxon>Stenosarchaea group</taxon>
        <taxon>Halobacteria</taxon>
        <taxon>Halobacteriales</taxon>
        <taxon>Halobacteriaceae</taxon>
    </lineage>
</organism>
<dbReference type="AlphaFoldDB" id="A0A830FTI0"/>
<reference evidence="2" key="1">
    <citation type="journal article" date="2014" name="Int. J. Syst. Evol. Microbiol.">
        <title>Complete genome sequence of Corynebacterium casei LMG S-19264T (=DSM 44701T), isolated from a smear-ripened cheese.</title>
        <authorList>
            <consortium name="US DOE Joint Genome Institute (JGI-PGF)"/>
            <person name="Walter F."/>
            <person name="Albersmeier A."/>
            <person name="Kalinowski J."/>
            <person name="Ruckert C."/>
        </authorList>
    </citation>
    <scope>NUCLEOTIDE SEQUENCE</scope>
    <source>
        <strain evidence="2">JCM 16108</strain>
    </source>
</reference>
<accession>A0A830FTI0</accession>
<name>A0A830FTI0_9EURY</name>
<proteinExistence type="predicted"/>
<evidence type="ECO:0000259" key="1">
    <source>
        <dbReference type="Pfam" id="PF03161"/>
    </source>
</evidence>
<evidence type="ECO:0000313" key="3">
    <source>
        <dbReference type="EMBL" id="MBP1954302.1"/>
    </source>
</evidence>
<evidence type="ECO:0000313" key="4">
    <source>
        <dbReference type="Proteomes" id="UP000614609"/>
    </source>
</evidence>
<dbReference type="OrthoDB" id="315174at2157"/>
<gene>
    <name evidence="2" type="ORF">GCM10009017_06360</name>
    <name evidence="3" type="ORF">J2752_001183</name>
</gene>
<dbReference type="InterPro" id="IPR004860">
    <property type="entry name" value="LAGLIDADG_dom"/>
</dbReference>
<protein>
    <recommendedName>
        <fullName evidence="1">Homing endonuclease LAGLIDADG domain-containing protein</fullName>
    </recommendedName>
</protein>
<dbReference type="SUPFAM" id="SSF55608">
    <property type="entry name" value="Homing endonucleases"/>
    <property type="match status" value="1"/>
</dbReference>